<protein>
    <submittedName>
        <fullName evidence="1">Uncharacterized protein</fullName>
    </submittedName>
</protein>
<organism evidence="1">
    <name type="scientific">Arundo donax</name>
    <name type="common">Giant reed</name>
    <name type="synonym">Donax arundinaceus</name>
    <dbReference type="NCBI Taxonomy" id="35708"/>
    <lineage>
        <taxon>Eukaryota</taxon>
        <taxon>Viridiplantae</taxon>
        <taxon>Streptophyta</taxon>
        <taxon>Embryophyta</taxon>
        <taxon>Tracheophyta</taxon>
        <taxon>Spermatophyta</taxon>
        <taxon>Magnoliopsida</taxon>
        <taxon>Liliopsida</taxon>
        <taxon>Poales</taxon>
        <taxon>Poaceae</taxon>
        <taxon>PACMAD clade</taxon>
        <taxon>Arundinoideae</taxon>
        <taxon>Arundineae</taxon>
        <taxon>Arundo</taxon>
    </lineage>
</organism>
<accession>A0A0A9FCP2</accession>
<sequence length="107" mass="12031">MYKQVHILERHRRQYHLLRDHQLMDTDPYRQKILGGDSSTSGSLPPLSLYQTRRGAGANSARTGTRHMAGDRGGGIWLSWRHGDKLVACALVCRPHGSAMDPRKQSP</sequence>
<name>A0A0A9FCP2_ARUDO</name>
<dbReference type="EMBL" id="GBRH01191868">
    <property type="protein sequence ID" value="JAE06028.1"/>
    <property type="molecule type" value="Transcribed_RNA"/>
</dbReference>
<reference evidence="1" key="1">
    <citation type="submission" date="2014-09" db="EMBL/GenBank/DDBJ databases">
        <authorList>
            <person name="Magalhaes I.L.F."/>
            <person name="Oliveira U."/>
            <person name="Santos F.R."/>
            <person name="Vidigal T.H.D.A."/>
            <person name="Brescovit A.D."/>
            <person name="Santos A.J."/>
        </authorList>
    </citation>
    <scope>NUCLEOTIDE SEQUENCE</scope>
    <source>
        <tissue evidence="1">Shoot tissue taken approximately 20 cm above the soil surface</tissue>
    </source>
</reference>
<reference evidence="1" key="2">
    <citation type="journal article" date="2015" name="Data Brief">
        <title>Shoot transcriptome of the giant reed, Arundo donax.</title>
        <authorList>
            <person name="Barrero R.A."/>
            <person name="Guerrero F.D."/>
            <person name="Moolhuijzen P."/>
            <person name="Goolsby J.A."/>
            <person name="Tidwell J."/>
            <person name="Bellgard S.E."/>
            <person name="Bellgard M.I."/>
        </authorList>
    </citation>
    <scope>NUCLEOTIDE SEQUENCE</scope>
    <source>
        <tissue evidence="1">Shoot tissue taken approximately 20 cm above the soil surface</tissue>
    </source>
</reference>
<proteinExistence type="predicted"/>
<evidence type="ECO:0000313" key="1">
    <source>
        <dbReference type="EMBL" id="JAE06028.1"/>
    </source>
</evidence>
<dbReference type="AlphaFoldDB" id="A0A0A9FCP2"/>